<dbReference type="Proteomes" id="UP000027725">
    <property type="component" value="Unassembled WGS sequence"/>
</dbReference>
<dbReference type="EMBL" id="JHEH01000013">
    <property type="protein sequence ID" value="KEP69542.1"/>
    <property type="molecule type" value="Genomic_DNA"/>
</dbReference>
<sequence>MAPIVEFPEQARKAGLFEEHLAYYTADQAPAPEAVTPKTEPAVGQGLEGVELMYEYFTAA</sequence>
<proteinExistence type="predicted"/>
<dbReference type="AlphaFoldDB" id="A0A074U4F9"/>
<keyword evidence="2" id="KW-1185">Reference proteome</keyword>
<reference evidence="1 2" key="1">
    <citation type="submission" date="2014-03" db="EMBL/GenBank/DDBJ databases">
        <title>The draft genome sequence of Thioclava dalianensis DLFJ1-1.</title>
        <authorList>
            <person name="Lai Q."/>
            <person name="Shao Z."/>
        </authorList>
    </citation>
    <scope>NUCLEOTIDE SEQUENCE [LARGE SCALE GENOMIC DNA]</scope>
    <source>
        <strain evidence="1 2">DLFJ1-1</strain>
    </source>
</reference>
<protein>
    <submittedName>
        <fullName evidence="1">Uncharacterized protein</fullName>
    </submittedName>
</protein>
<evidence type="ECO:0000313" key="2">
    <source>
        <dbReference type="Proteomes" id="UP000027725"/>
    </source>
</evidence>
<dbReference type="RefSeq" id="WP_038066257.1">
    <property type="nucleotide sequence ID" value="NZ_FOVB01000009.1"/>
</dbReference>
<name>A0A074U4F9_9RHOB</name>
<evidence type="ECO:0000313" key="1">
    <source>
        <dbReference type="EMBL" id="KEP69542.1"/>
    </source>
</evidence>
<dbReference type="STRING" id="1185766.SAMN05216224_10977"/>
<gene>
    <name evidence="1" type="ORF">DL1_03505</name>
</gene>
<accession>A0A074U4F9</accession>
<comment type="caution">
    <text evidence="1">The sequence shown here is derived from an EMBL/GenBank/DDBJ whole genome shotgun (WGS) entry which is preliminary data.</text>
</comment>
<organism evidence="1 2">
    <name type="scientific">Thioclava dalianensis</name>
    <dbReference type="NCBI Taxonomy" id="1185766"/>
    <lineage>
        <taxon>Bacteria</taxon>
        <taxon>Pseudomonadati</taxon>
        <taxon>Pseudomonadota</taxon>
        <taxon>Alphaproteobacteria</taxon>
        <taxon>Rhodobacterales</taxon>
        <taxon>Paracoccaceae</taxon>
        <taxon>Thioclava</taxon>
    </lineage>
</organism>